<reference evidence="1 2" key="1">
    <citation type="submission" date="2017-07" db="EMBL/GenBank/DDBJ databases">
        <title>A draft genome sequence of Gluconacetobacter entanii LTH 4560.</title>
        <authorList>
            <person name="Skraban J."/>
            <person name="Cleenwerck I."/>
            <person name="Vandamme P."/>
            <person name="Trcek J."/>
        </authorList>
    </citation>
    <scope>NUCLEOTIDE SEQUENCE [LARGE SCALE GENOMIC DNA]</scope>
    <source>
        <strain evidence="1 2">LTH 4560</strain>
    </source>
</reference>
<protein>
    <recommendedName>
        <fullName evidence="3">HK97 gp10 family phage protein</fullName>
    </recommendedName>
</protein>
<dbReference type="AlphaFoldDB" id="A0A318PN39"/>
<dbReference type="OrthoDB" id="278515at2"/>
<name>A0A318PN39_9PROT</name>
<gene>
    <name evidence="1" type="ORF">CFR72_16855</name>
</gene>
<dbReference type="Proteomes" id="UP000248301">
    <property type="component" value="Unassembled WGS sequence"/>
</dbReference>
<evidence type="ECO:0000313" key="1">
    <source>
        <dbReference type="EMBL" id="PYD59242.1"/>
    </source>
</evidence>
<dbReference type="RefSeq" id="WP_110914831.1">
    <property type="nucleotide sequence ID" value="NZ_NKUF01000153.1"/>
</dbReference>
<organism evidence="1 2">
    <name type="scientific">Gluconacetobacter entanii</name>
    <dbReference type="NCBI Taxonomy" id="108528"/>
    <lineage>
        <taxon>Bacteria</taxon>
        <taxon>Pseudomonadati</taxon>
        <taxon>Pseudomonadota</taxon>
        <taxon>Alphaproteobacteria</taxon>
        <taxon>Acetobacterales</taxon>
        <taxon>Acetobacteraceae</taxon>
        <taxon>Gluconacetobacter</taxon>
    </lineage>
</organism>
<accession>A0A318PN39</accession>
<proteinExistence type="predicted"/>
<evidence type="ECO:0000313" key="2">
    <source>
        <dbReference type="Proteomes" id="UP000248301"/>
    </source>
</evidence>
<sequence>MTRKFNTLDGFIRHLRERVEPNISHAVHRGVQDGADLIKTETKMQIGHYLDGSEPGLPTAPLADRTIDDRIRKGFSPDDPGLRSGDMRDSYGARVSDAGLRVEASIGSDDIKAVVFELGRMEQNNYQPPRPELSVAAFRNEQKVARGIGRMVVRAIEGRILPNARAAETE</sequence>
<dbReference type="EMBL" id="NKUF01000153">
    <property type="protein sequence ID" value="PYD59242.1"/>
    <property type="molecule type" value="Genomic_DNA"/>
</dbReference>
<comment type="caution">
    <text evidence="1">The sequence shown here is derived from an EMBL/GenBank/DDBJ whole genome shotgun (WGS) entry which is preliminary data.</text>
</comment>
<evidence type="ECO:0008006" key="3">
    <source>
        <dbReference type="Google" id="ProtNLM"/>
    </source>
</evidence>